<dbReference type="InterPro" id="IPR004960">
    <property type="entry name" value="LipA_acyltrans"/>
</dbReference>
<dbReference type="Pfam" id="PF03279">
    <property type="entry name" value="Lip_A_acyltrans"/>
    <property type="match status" value="1"/>
</dbReference>
<comment type="catalytic activity">
    <reaction evidence="6">
        <text>an alpha-Kdo-(2-&gt;4)-alpha-Kdo-(2-&gt;6)-(acyl)-lipid IVA + a fatty acyl-[ACP] = an alpha-Kdo-(2-&gt;4)-alpha-Kdo-(2-&gt;6)-lipid A + holo-[ACP]</text>
        <dbReference type="Rhea" id="RHEA:69400"/>
        <dbReference type="Rhea" id="RHEA-COMP:9685"/>
        <dbReference type="Rhea" id="RHEA-COMP:14125"/>
        <dbReference type="ChEBI" id="CHEBI:64479"/>
        <dbReference type="ChEBI" id="CHEBI:138651"/>
        <dbReference type="ChEBI" id="CHEBI:176430"/>
        <dbReference type="ChEBI" id="CHEBI:176431"/>
        <dbReference type="EC" id="2.3.1.243"/>
    </reaction>
</comment>
<keyword evidence="6" id="KW-0812">Transmembrane</keyword>
<dbReference type="PIRSF" id="PIRSF026649">
    <property type="entry name" value="MsbB"/>
    <property type="match status" value="1"/>
</dbReference>
<evidence type="ECO:0000313" key="12">
    <source>
        <dbReference type="Proteomes" id="UP000323012"/>
    </source>
</evidence>
<dbReference type="PANTHER" id="PTHR30606">
    <property type="entry name" value="LIPID A BIOSYNTHESIS LAUROYL ACYLTRANSFERASE"/>
    <property type="match status" value="1"/>
</dbReference>
<evidence type="ECO:0000256" key="2">
    <source>
        <dbReference type="ARBA" id="ARBA00022519"/>
    </source>
</evidence>
<keyword evidence="6" id="KW-0448">Lipopolysaccharide biosynthesis</keyword>
<dbReference type="SMR" id="A0A5D0EMX1"/>
<dbReference type="KEGG" id="aact:ACT75_00590"/>
<organism evidence="9 12">
    <name type="scientific">Aggregatibacter actinomycetemcomitans</name>
    <name type="common">Actinobacillus actinomycetemcomitans</name>
    <name type="synonym">Haemophilus actinomycetemcomitans</name>
    <dbReference type="NCBI Taxonomy" id="714"/>
    <lineage>
        <taxon>Bacteria</taxon>
        <taxon>Pseudomonadati</taxon>
        <taxon>Pseudomonadota</taxon>
        <taxon>Gammaproteobacteria</taxon>
        <taxon>Pasteurellales</taxon>
        <taxon>Pasteurellaceae</taxon>
        <taxon>Aggregatibacter</taxon>
    </lineage>
</organism>
<evidence type="ECO:0000313" key="9">
    <source>
        <dbReference type="EMBL" id="TYA39311.1"/>
    </source>
</evidence>
<evidence type="ECO:0000313" key="8">
    <source>
        <dbReference type="EMBL" id="PHO21254.1"/>
    </source>
</evidence>
<evidence type="ECO:0000256" key="6">
    <source>
        <dbReference type="HAMAP-Rule" id="MF_01944"/>
    </source>
</evidence>
<dbReference type="RefSeq" id="WP_005543083.1">
    <property type="nucleotide sequence ID" value="NZ_CP012959.1"/>
</dbReference>
<keyword evidence="4 6" id="KW-0472">Membrane</keyword>
<dbReference type="Proteomes" id="UP000072236">
    <property type="component" value="Chromosome"/>
</dbReference>
<reference evidence="8 11" key="2">
    <citation type="submission" date="2017-10" db="EMBL/GenBank/DDBJ databases">
        <title>Draft genome sequences of Aggregatibacter actinomycetemcomitans strains 310a and 310b.</title>
        <authorList>
            <person name="May A.C."/>
            <person name="Ohta H."/>
            <person name="Maeda H."/>
            <person name="Kokeguchi S."/>
            <person name="Cugini C."/>
        </authorList>
    </citation>
    <scope>NUCLEOTIDE SEQUENCE [LARGE SCALE GENOMIC DNA]</scope>
    <source>
        <strain evidence="8 11">310b</strain>
    </source>
</reference>
<dbReference type="Proteomes" id="UP000323012">
    <property type="component" value="Unassembled WGS sequence"/>
</dbReference>
<keyword evidence="2 6" id="KW-0997">Cell inner membrane</keyword>
<comment type="similarity">
    <text evidence="6">Belongs to the LpxL/LpxM/LpxP family. LpxM subfamily.</text>
</comment>
<evidence type="ECO:0000256" key="1">
    <source>
        <dbReference type="ARBA" id="ARBA00022475"/>
    </source>
</evidence>
<dbReference type="OrthoDB" id="9803456at2"/>
<sequence>MTDSQQNVRLTARVGYEPRFSWSYLKPKYWGIWCGILVLLLLGFIPFRLRDKLAAKLGVFIGHKAKKQRKRAQINLQCCFPQWSEQHREKVIDEMFAVLAQVMLGIGEVAVRSKKHLQKRSEFIGIEHIKQAKEQGKNVILLVPHGWAIDASGIILHTHGIPMTSMYNPHRNPLVDWLWTITRQRFGGKMHARQNGIKPFLNHIKQGQMGYYLPDEDFGEEQSVYVDFFATYKATLPGINKMAKLAKAVVIPMFPRYNAEVGKYQMEIHPAMALSDDPEQCARAMNAEIESFVTETPAQYVWILQLLRTRKNGKDLYD</sequence>
<comment type="function">
    <text evidence="6">Catalyzes the transfer of an acyl chain from an acyl-[acyl-carrier-protein] (ACP) to a Kdo(2)-(acyl)-lipid IV(A) to form a Kdo(2)-lipid A.</text>
</comment>
<evidence type="ECO:0000313" key="10">
    <source>
        <dbReference type="Proteomes" id="UP000072236"/>
    </source>
</evidence>
<gene>
    <name evidence="6 9" type="primary">lpxM</name>
    <name evidence="9" type="synonym">msbB</name>
    <name evidence="7" type="ORF">ACT75_00590</name>
    <name evidence="8" type="ORF">CQR80_02100</name>
    <name evidence="9" type="ORF">FXB79_03870</name>
</gene>
<keyword evidence="1 6" id="KW-1003">Cell membrane</keyword>
<dbReference type="Proteomes" id="UP000226080">
    <property type="component" value="Unassembled WGS sequence"/>
</dbReference>
<comment type="pathway">
    <text evidence="6">Glycolipid biosynthesis; KDO(2)-lipid A biosynthesis; KDO(2)-lipid A from CMP-3-deoxy-D-manno-octulosonate and lipid IV(A): step 4/4.</text>
</comment>
<dbReference type="EMBL" id="VSED01000007">
    <property type="protein sequence ID" value="TYA39311.1"/>
    <property type="molecule type" value="Genomic_DNA"/>
</dbReference>
<keyword evidence="11" id="KW-1185">Reference proteome</keyword>
<dbReference type="HAMAP" id="MF_01944">
    <property type="entry name" value="Lipid_A_LpxM"/>
    <property type="match status" value="1"/>
</dbReference>
<dbReference type="EMBL" id="CP012959">
    <property type="protein sequence ID" value="AMQ93126.1"/>
    <property type="molecule type" value="Genomic_DNA"/>
</dbReference>
<dbReference type="PANTHER" id="PTHR30606:SF4">
    <property type="entry name" value="LIPID A BIOSYNTHESIS MYRISTOYLTRANSFERASE"/>
    <property type="match status" value="1"/>
</dbReference>
<protein>
    <recommendedName>
        <fullName evidence="6">Lipid A biosynthesis acyltransferase</fullName>
        <ecNumber evidence="6">2.3.1.243</ecNumber>
    </recommendedName>
    <alternativeName>
        <fullName evidence="6">Kdo(2)-lauroyl-lipid IV(A) acyltransferase</fullName>
    </alternativeName>
</protein>
<keyword evidence="6" id="KW-1133">Transmembrane helix</keyword>
<evidence type="ECO:0000256" key="4">
    <source>
        <dbReference type="ARBA" id="ARBA00023136"/>
    </source>
</evidence>
<feature type="transmembrane region" description="Helical" evidence="6">
    <location>
        <begin position="29"/>
        <end position="47"/>
    </location>
</feature>
<dbReference type="InterPro" id="IPR011921">
    <property type="entry name" value="Lipid_A_MsbB"/>
</dbReference>
<proteinExistence type="inferred from homology"/>
<dbReference type="GO" id="GO:0009276">
    <property type="term" value="C:Gram-negative-bacterium-type cell wall"/>
    <property type="evidence" value="ECO:0007669"/>
    <property type="project" value="InterPro"/>
</dbReference>
<dbReference type="AlphaFoldDB" id="A0A5D0EMX1"/>
<comment type="subcellular location">
    <subcellularLocation>
        <location evidence="6">Cell inner membrane</location>
        <topology evidence="6">Single-pass membrane protein</topology>
    </subcellularLocation>
</comment>
<dbReference type="EMBL" id="PCGW01000003">
    <property type="protein sequence ID" value="PHO21254.1"/>
    <property type="molecule type" value="Genomic_DNA"/>
</dbReference>
<dbReference type="CDD" id="cd07984">
    <property type="entry name" value="LPLAT_LABLAT-like"/>
    <property type="match status" value="1"/>
</dbReference>
<name>A0A5D0EMX1_AGGAC</name>
<dbReference type="GO" id="GO:0036104">
    <property type="term" value="P:Kdo2-lipid A biosynthetic process"/>
    <property type="evidence" value="ECO:0007669"/>
    <property type="project" value="UniProtKB-UniRule"/>
</dbReference>
<dbReference type="NCBIfam" id="NF006507">
    <property type="entry name" value="PRK08943.1"/>
    <property type="match status" value="1"/>
</dbReference>
<comment type="pathway">
    <text evidence="6">Bacterial outer membrane biogenesis; lipopolysaccharide biosynthesis.</text>
</comment>
<reference evidence="7 10" key="1">
    <citation type="submission" date="2015-10" db="EMBL/GenBank/DDBJ databases">
        <title>Tn-seq of a polymicrobial infection.</title>
        <authorList>
            <person name="Stacy A."/>
            <person name="Rumbaugh K.P."/>
            <person name="Whiteley M."/>
        </authorList>
    </citation>
    <scope>NUCLEOTIDE SEQUENCE [LARGE SCALE GENOMIC DNA]</scope>
    <source>
        <strain evidence="7 10">624</strain>
    </source>
</reference>
<dbReference type="GO" id="GO:0005886">
    <property type="term" value="C:plasma membrane"/>
    <property type="evidence" value="ECO:0007669"/>
    <property type="project" value="UniProtKB-SubCell"/>
</dbReference>
<accession>A0A5D0EMX1</accession>
<dbReference type="GO" id="GO:0016747">
    <property type="term" value="F:acyltransferase activity, transferring groups other than amino-acyl groups"/>
    <property type="evidence" value="ECO:0007669"/>
    <property type="project" value="InterPro"/>
</dbReference>
<evidence type="ECO:0000313" key="11">
    <source>
        <dbReference type="Proteomes" id="UP000226080"/>
    </source>
</evidence>
<keyword evidence="3 6" id="KW-0808">Transferase</keyword>
<feature type="short sequence motif" description="HXXXXD motif" evidence="6">
    <location>
        <begin position="145"/>
        <end position="150"/>
    </location>
</feature>
<evidence type="ECO:0000256" key="5">
    <source>
        <dbReference type="ARBA" id="ARBA00023315"/>
    </source>
</evidence>
<evidence type="ECO:0000313" key="7">
    <source>
        <dbReference type="EMBL" id="AMQ93126.1"/>
    </source>
</evidence>
<keyword evidence="5 6" id="KW-0012">Acyltransferase</keyword>
<dbReference type="GO" id="GO:0009103">
    <property type="term" value="P:lipopolysaccharide biosynthetic process"/>
    <property type="evidence" value="ECO:0007669"/>
    <property type="project" value="UniProtKB-UniRule"/>
</dbReference>
<reference evidence="9 12" key="3">
    <citation type="submission" date="2019-08" db="EMBL/GenBank/DDBJ databases">
        <title>Whole genome sequencing of Aggregatibacter actinomycetemcomitans cultured from blood stream infections in Denmark reveals a novel phylogenetic lineage expressing serotype a membrane O polysaccharide.</title>
        <authorList>
            <person name="Nedergaard S."/>
            <person name="Kobel C.M."/>
            <person name="Nielsen M.B."/>
            <person name="Moeller R.T."/>
            <person name="Jensen A.B."/>
            <person name="Noerskov-Lauritsen N."/>
        </authorList>
    </citation>
    <scope>NUCLEOTIDE SEQUENCE [LARGE SCALE GENOMIC DNA]</scope>
    <source>
        <strain evidence="9 12">PN_563</strain>
    </source>
</reference>
<dbReference type="NCBIfam" id="TIGR02208">
    <property type="entry name" value="lipid_A_msbB"/>
    <property type="match status" value="1"/>
</dbReference>
<evidence type="ECO:0000256" key="3">
    <source>
        <dbReference type="ARBA" id="ARBA00022679"/>
    </source>
</evidence>
<dbReference type="EC" id="2.3.1.243" evidence="6"/>